<dbReference type="PROSITE" id="PS50943">
    <property type="entry name" value="HTH_CROC1"/>
    <property type="match status" value="1"/>
</dbReference>
<dbReference type="GO" id="GO:0003700">
    <property type="term" value="F:DNA-binding transcription factor activity"/>
    <property type="evidence" value="ECO:0007669"/>
    <property type="project" value="TreeGrafter"/>
</dbReference>
<organism evidence="3 4">
    <name type="scientific">Candidatus Faecalibacterium faecigallinarum</name>
    <dbReference type="NCBI Taxonomy" id="2838577"/>
    <lineage>
        <taxon>Bacteria</taxon>
        <taxon>Bacillati</taxon>
        <taxon>Bacillota</taxon>
        <taxon>Clostridia</taxon>
        <taxon>Eubacteriales</taxon>
        <taxon>Oscillospiraceae</taxon>
        <taxon>Faecalibacterium</taxon>
    </lineage>
</organism>
<keyword evidence="1" id="KW-0238">DNA-binding</keyword>
<dbReference type="Gene3D" id="1.10.260.40">
    <property type="entry name" value="lambda repressor-like DNA-binding domains"/>
    <property type="match status" value="1"/>
</dbReference>
<evidence type="ECO:0000313" key="4">
    <source>
        <dbReference type="Proteomes" id="UP000823906"/>
    </source>
</evidence>
<dbReference type="PANTHER" id="PTHR46797:SF1">
    <property type="entry name" value="METHYLPHOSPHONATE SYNTHASE"/>
    <property type="match status" value="1"/>
</dbReference>
<dbReference type="Proteomes" id="UP000823906">
    <property type="component" value="Unassembled WGS sequence"/>
</dbReference>
<protein>
    <submittedName>
        <fullName evidence="3">Helix-turn-helix domain-containing protein</fullName>
    </submittedName>
</protein>
<proteinExistence type="predicted"/>
<dbReference type="InterPro" id="IPR001387">
    <property type="entry name" value="Cro/C1-type_HTH"/>
</dbReference>
<dbReference type="PANTHER" id="PTHR46797">
    <property type="entry name" value="HTH-TYPE TRANSCRIPTIONAL REGULATOR"/>
    <property type="match status" value="1"/>
</dbReference>
<dbReference type="AlphaFoldDB" id="A0A9D2P858"/>
<dbReference type="SMART" id="SM00530">
    <property type="entry name" value="HTH_XRE"/>
    <property type="match status" value="1"/>
</dbReference>
<evidence type="ECO:0000256" key="1">
    <source>
        <dbReference type="ARBA" id="ARBA00023125"/>
    </source>
</evidence>
<dbReference type="InterPro" id="IPR010982">
    <property type="entry name" value="Lambda_DNA-bd_dom_sf"/>
</dbReference>
<dbReference type="SUPFAM" id="SSF47413">
    <property type="entry name" value="lambda repressor-like DNA-binding domains"/>
    <property type="match status" value="1"/>
</dbReference>
<sequence length="111" mass="12447">MDYYQIGQRVRKYRKAQGLSQEELAARVGISVTHMSHIETGNTKLSLPVLVELAGALGVQSDDLLFDRGSERSRVLAELSDTLDRCTAQQLRILTDIVKAAKISLDKYQQR</sequence>
<name>A0A9D2P858_9FIRM</name>
<dbReference type="EMBL" id="DWWN01000011">
    <property type="protein sequence ID" value="HJC44798.1"/>
    <property type="molecule type" value="Genomic_DNA"/>
</dbReference>
<gene>
    <name evidence="3" type="ORF">H9703_01450</name>
</gene>
<dbReference type="InterPro" id="IPR050807">
    <property type="entry name" value="TransReg_Diox_bact_type"/>
</dbReference>
<dbReference type="CDD" id="cd00093">
    <property type="entry name" value="HTH_XRE"/>
    <property type="match status" value="1"/>
</dbReference>
<accession>A0A9D2P858</accession>
<reference evidence="3" key="2">
    <citation type="submission" date="2021-04" db="EMBL/GenBank/DDBJ databases">
        <authorList>
            <person name="Gilroy R."/>
        </authorList>
    </citation>
    <scope>NUCLEOTIDE SEQUENCE</scope>
    <source>
        <strain evidence="3">ChiSjej5B23-2810</strain>
    </source>
</reference>
<feature type="domain" description="HTH cro/C1-type" evidence="2">
    <location>
        <begin position="10"/>
        <end position="64"/>
    </location>
</feature>
<comment type="caution">
    <text evidence="3">The sequence shown here is derived from an EMBL/GenBank/DDBJ whole genome shotgun (WGS) entry which is preliminary data.</text>
</comment>
<dbReference type="Pfam" id="PF01381">
    <property type="entry name" value="HTH_3"/>
    <property type="match status" value="1"/>
</dbReference>
<evidence type="ECO:0000313" key="3">
    <source>
        <dbReference type="EMBL" id="HJC44798.1"/>
    </source>
</evidence>
<dbReference type="GO" id="GO:0003677">
    <property type="term" value="F:DNA binding"/>
    <property type="evidence" value="ECO:0007669"/>
    <property type="project" value="UniProtKB-KW"/>
</dbReference>
<dbReference type="GO" id="GO:0005829">
    <property type="term" value="C:cytosol"/>
    <property type="evidence" value="ECO:0007669"/>
    <property type="project" value="TreeGrafter"/>
</dbReference>
<reference evidence="3" key="1">
    <citation type="journal article" date="2021" name="PeerJ">
        <title>Extensive microbial diversity within the chicken gut microbiome revealed by metagenomics and culture.</title>
        <authorList>
            <person name="Gilroy R."/>
            <person name="Ravi A."/>
            <person name="Getino M."/>
            <person name="Pursley I."/>
            <person name="Horton D.L."/>
            <person name="Alikhan N.F."/>
            <person name="Baker D."/>
            <person name="Gharbi K."/>
            <person name="Hall N."/>
            <person name="Watson M."/>
            <person name="Adriaenssens E.M."/>
            <person name="Foster-Nyarko E."/>
            <person name="Jarju S."/>
            <person name="Secka A."/>
            <person name="Antonio M."/>
            <person name="Oren A."/>
            <person name="Chaudhuri R.R."/>
            <person name="La Ragione R."/>
            <person name="Hildebrand F."/>
            <person name="Pallen M.J."/>
        </authorList>
    </citation>
    <scope>NUCLEOTIDE SEQUENCE</scope>
    <source>
        <strain evidence="3">ChiSjej5B23-2810</strain>
    </source>
</reference>
<evidence type="ECO:0000259" key="2">
    <source>
        <dbReference type="PROSITE" id="PS50943"/>
    </source>
</evidence>